<evidence type="ECO:0000313" key="7">
    <source>
        <dbReference type="EMBL" id="OFC71969.1"/>
    </source>
</evidence>
<dbReference type="PANTHER" id="PTHR43065:SF47">
    <property type="match status" value="1"/>
</dbReference>
<dbReference type="InterPro" id="IPR004358">
    <property type="entry name" value="Sig_transdc_His_kin-like_C"/>
</dbReference>
<dbReference type="Pfam" id="PF13426">
    <property type="entry name" value="PAS_9"/>
    <property type="match status" value="2"/>
</dbReference>
<protein>
    <recommendedName>
        <fullName evidence="2">histidine kinase</fullName>
        <ecNumber evidence="2">2.7.13.3</ecNumber>
    </recommendedName>
</protein>
<dbReference type="InterPro" id="IPR036890">
    <property type="entry name" value="HATPase_C_sf"/>
</dbReference>
<dbReference type="RefSeq" id="WP_070123751.1">
    <property type="nucleotide sequence ID" value="NZ_MDHN01000008.1"/>
</dbReference>
<dbReference type="SMART" id="SM00091">
    <property type="entry name" value="PAS"/>
    <property type="match status" value="2"/>
</dbReference>
<dbReference type="PANTHER" id="PTHR43065">
    <property type="entry name" value="SENSOR HISTIDINE KINASE"/>
    <property type="match status" value="1"/>
</dbReference>
<evidence type="ECO:0000259" key="6">
    <source>
        <dbReference type="PROSITE" id="PS50113"/>
    </source>
</evidence>
<dbReference type="InterPro" id="IPR003594">
    <property type="entry name" value="HATPase_dom"/>
</dbReference>
<evidence type="ECO:0000259" key="5">
    <source>
        <dbReference type="PROSITE" id="PS50109"/>
    </source>
</evidence>
<dbReference type="Proteomes" id="UP000175691">
    <property type="component" value="Unassembled WGS sequence"/>
</dbReference>
<gene>
    <name evidence="7" type="ORF">BFC18_04490</name>
</gene>
<dbReference type="PRINTS" id="PR00344">
    <property type="entry name" value="BCTRLSENSOR"/>
</dbReference>
<dbReference type="Gene3D" id="3.30.565.10">
    <property type="entry name" value="Histidine kinase-like ATPase, C-terminal domain"/>
    <property type="match status" value="1"/>
</dbReference>
<evidence type="ECO:0000313" key="8">
    <source>
        <dbReference type="Proteomes" id="UP000175691"/>
    </source>
</evidence>
<dbReference type="CDD" id="cd00130">
    <property type="entry name" value="PAS"/>
    <property type="match status" value="2"/>
</dbReference>
<name>A0A1E7ZEN7_9ALTE</name>
<evidence type="ECO:0000256" key="3">
    <source>
        <dbReference type="ARBA" id="ARBA00022553"/>
    </source>
</evidence>
<feature type="domain" description="Histidine kinase" evidence="5">
    <location>
        <begin position="301"/>
        <end position="533"/>
    </location>
</feature>
<keyword evidence="3" id="KW-0597">Phosphoprotein</keyword>
<comment type="caution">
    <text evidence="7">The sequence shown here is derived from an EMBL/GenBank/DDBJ whole genome shotgun (WGS) entry which is preliminary data.</text>
</comment>
<reference evidence="7 8" key="1">
    <citation type="submission" date="2016-08" db="EMBL/GenBank/DDBJ databases">
        <authorList>
            <person name="Seilhamer J.J."/>
        </authorList>
    </citation>
    <scope>NUCLEOTIDE SEQUENCE [LARGE SCALE GENOMIC DNA]</scope>
    <source>
        <strain evidence="7 8">KCTC 42603</strain>
    </source>
</reference>
<comment type="catalytic activity">
    <reaction evidence="1">
        <text>ATP + protein L-histidine = ADP + protein N-phospho-L-histidine.</text>
        <dbReference type="EC" id="2.7.13.3"/>
    </reaction>
</comment>
<dbReference type="Pfam" id="PF02518">
    <property type="entry name" value="HATPase_c"/>
    <property type="match status" value="1"/>
</dbReference>
<keyword evidence="4" id="KW-0175">Coiled coil</keyword>
<dbReference type="AlphaFoldDB" id="A0A1E7ZEN7"/>
<dbReference type="NCBIfam" id="TIGR00229">
    <property type="entry name" value="sensory_box"/>
    <property type="match status" value="2"/>
</dbReference>
<dbReference type="Gene3D" id="3.30.450.20">
    <property type="entry name" value="PAS domain"/>
    <property type="match status" value="2"/>
</dbReference>
<evidence type="ECO:0000256" key="4">
    <source>
        <dbReference type="SAM" id="Coils"/>
    </source>
</evidence>
<keyword evidence="8" id="KW-1185">Reference proteome</keyword>
<dbReference type="GO" id="GO:0000155">
    <property type="term" value="F:phosphorelay sensor kinase activity"/>
    <property type="evidence" value="ECO:0007669"/>
    <property type="project" value="InterPro"/>
</dbReference>
<dbReference type="PROSITE" id="PS50113">
    <property type="entry name" value="PAC"/>
    <property type="match status" value="1"/>
</dbReference>
<dbReference type="EMBL" id="MDHN01000008">
    <property type="protein sequence ID" value="OFC71969.1"/>
    <property type="molecule type" value="Genomic_DNA"/>
</dbReference>
<evidence type="ECO:0000256" key="1">
    <source>
        <dbReference type="ARBA" id="ARBA00000085"/>
    </source>
</evidence>
<dbReference type="SUPFAM" id="SSF55785">
    <property type="entry name" value="PYP-like sensor domain (PAS domain)"/>
    <property type="match status" value="2"/>
</dbReference>
<dbReference type="PROSITE" id="PS50109">
    <property type="entry name" value="HIS_KIN"/>
    <property type="match status" value="1"/>
</dbReference>
<dbReference type="InterPro" id="IPR035965">
    <property type="entry name" value="PAS-like_dom_sf"/>
</dbReference>
<dbReference type="STRING" id="1656094.BFC18_04490"/>
<dbReference type="SMART" id="SM00387">
    <property type="entry name" value="HATPase_c"/>
    <property type="match status" value="1"/>
</dbReference>
<dbReference type="InterPro" id="IPR005467">
    <property type="entry name" value="His_kinase_dom"/>
</dbReference>
<dbReference type="EC" id="2.7.13.3" evidence="2"/>
<dbReference type="InterPro" id="IPR036097">
    <property type="entry name" value="HisK_dim/P_sf"/>
</dbReference>
<dbReference type="Gene3D" id="1.10.287.130">
    <property type="match status" value="1"/>
</dbReference>
<dbReference type="OrthoDB" id="1931120at2"/>
<dbReference type="InterPro" id="IPR003661">
    <property type="entry name" value="HisK_dim/P_dom"/>
</dbReference>
<dbReference type="SUPFAM" id="SSF47384">
    <property type="entry name" value="Homodimeric domain of signal transducing histidine kinase"/>
    <property type="match status" value="1"/>
</dbReference>
<feature type="domain" description="PAC" evidence="6">
    <location>
        <begin position="210"/>
        <end position="260"/>
    </location>
</feature>
<dbReference type="CDD" id="cd00082">
    <property type="entry name" value="HisKA"/>
    <property type="match status" value="1"/>
</dbReference>
<accession>A0A1E7ZEN7</accession>
<proteinExistence type="predicted"/>
<dbReference type="InterPro" id="IPR000014">
    <property type="entry name" value="PAS"/>
</dbReference>
<evidence type="ECO:0000256" key="2">
    <source>
        <dbReference type="ARBA" id="ARBA00012438"/>
    </source>
</evidence>
<dbReference type="InterPro" id="IPR000700">
    <property type="entry name" value="PAS-assoc_C"/>
</dbReference>
<sequence length="536" mass="59966">MSDQSGFETVFRDSMDGLAILKNDIFVDCNQSMLNIVGATRPEQFVGQTPAEFSPPFQPDGMPSAEKAEIMISQCIELGCTRFEWVHIKVDGTEFWADVLLTKMTLDGEDVIHTSWRDISEKKLLELETHKQKLTFETLFNDSLDGLCLLTKEAYIDCNPAFVELFGFKEKSEVIGITPIDISPEYQPDGQTSLNKATTIIQTAFSEGKIRFEWMHQKLDGTEFWCEIVLFKITVEDQEVLYASTRDISEKKELEIALQRSFDEVKTSNHELEDMLENLQQTQEKLVESEKMASLGSLVAGVAHEINTPVGIALTGTTQLMEESRDIAQRYEEGAITEDDFEEFLSMANELSELVKKNLQRTAQLVKSFKQVAVDQTSEEDREINFKVYCEEVISSLASVIRKGQAEVSLDCPDDIQIMTNPGLLAQVLTNLIVNSINHGFSEGTGGSIYLQVREHEEGEISILYKDDGKGISKENLQKIFDPFFTTNRGKGGTGLGLNITYNIITSALGGSIKCTSVEGEGVEFAIKFRAKNTAY</sequence>
<organism evidence="7 8">
    <name type="scientific">Alteromonas confluentis</name>
    <dbReference type="NCBI Taxonomy" id="1656094"/>
    <lineage>
        <taxon>Bacteria</taxon>
        <taxon>Pseudomonadati</taxon>
        <taxon>Pseudomonadota</taxon>
        <taxon>Gammaproteobacteria</taxon>
        <taxon>Alteromonadales</taxon>
        <taxon>Alteromonadaceae</taxon>
        <taxon>Alteromonas/Salinimonas group</taxon>
        <taxon>Alteromonas</taxon>
    </lineage>
</organism>
<feature type="coiled-coil region" evidence="4">
    <location>
        <begin position="262"/>
        <end position="292"/>
    </location>
</feature>
<dbReference type="SUPFAM" id="SSF55874">
    <property type="entry name" value="ATPase domain of HSP90 chaperone/DNA topoisomerase II/histidine kinase"/>
    <property type="match status" value="1"/>
</dbReference>